<proteinExistence type="predicted"/>
<dbReference type="Pfam" id="PF02583">
    <property type="entry name" value="Trns_repr_metal"/>
    <property type="match status" value="1"/>
</dbReference>
<evidence type="ECO:0000256" key="3">
    <source>
        <dbReference type="ARBA" id="ARBA00022490"/>
    </source>
</evidence>
<evidence type="ECO:0000256" key="4">
    <source>
        <dbReference type="ARBA" id="ARBA00022723"/>
    </source>
</evidence>
<dbReference type="AlphaFoldDB" id="A0A2T2WIJ3"/>
<name>A0A2T2WIJ3_9FIRM</name>
<gene>
    <name evidence="7" type="ORF">C7B43_20980</name>
</gene>
<dbReference type="Proteomes" id="UP000242699">
    <property type="component" value="Unassembled WGS sequence"/>
</dbReference>
<organism evidence="7 8">
    <name type="scientific">Sulfobacillus benefaciens</name>
    <dbReference type="NCBI Taxonomy" id="453960"/>
    <lineage>
        <taxon>Bacteria</taxon>
        <taxon>Bacillati</taxon>
        <taxon>Bacillota</taxon>
        <taxon>Clostridia</taxon>
        <taxon>Eubacteriales</taxon>
        <taxon>Clostridiales Family XVII. Incertae Sedis</taxon>
        <taxon>Sulfobacillus</taxon>
    </lineage>
</organism>
<accession>A0A2T2WIJ3</accession>
<dbReference type="CDD" id="cd10151">
    <property type="entry name" value="TthCsoR-like_DUF156"/>
    <property type="match status" value="1"/>
</dbReference>
<dbReference type="GO" id="GO:0005737">
    <property type="term" value="C:cytoplasm"/>
    <property type="evidence" value="ECO:0007669"/>
    <property type="project" value="UniProtKB-SubCell"/>
</dbReference>
<evidence type="ECO:0000313" key="8">
    <source>
        <dbReference type="Proteomes" id="UP000242699"/>
    </source>
</evidence>
<comment type="caution">
    <text evidence="7">The sequence shown here is derived from an EMBL/GenBank/DDBJ whole genome shotgun (WGS) entry which is preliminary data.</text>
</comment>
<dbReference type="PANTHER" id="PTHR33677:SF4">
    <property type="entry name" value="COPPER-SENSING TRANSCRIPTIONAL REPRESSOR CSOR"/>
    <property type="match status" value="1"/>
</dbReference>
<comment type="subunit">
    <text evidence="2">Homodimer.</text>
</comment>
<dbReference type="GO" id="GO:0003677">
    <property type="term" value="F:DNA binding"/>
    <property type="evidence" value="ECO:0007669"/>
    <property type="project" value="InterPro"/>
</dbReference>
<comment type="subcellular location">
    <subcellularLocation>
        <location evidence="1">Cytoplasm</location>
    </subcellularLocation>
</comment>
<evidence type="ECO:0000256" key="6">
    <source>
        <dbReference type="ARBA" id="ARBA00041544"/>
    </source>
</evidence>
<dbReference type="GO" id="GO:0045892">
    <property type="term" value="P:negative regulation of DNA-templated transcription"/>
    <property type="evidence" value="ECO:0007669"/>
    <property type="project" value="UniProtKB-ARBA"/>
</dbReference>
<reference evidence="7 8" key="1">
    <citation type="journal article" date="2014" name="BMC Genomics">
        <title>Comparison of environmental and isolate Sulfobacillus genomes reveals diverse carbon, sulfur, nitrogen, and hydrogen metabolisms.</title>
        <authorList>
            <person name="Justice N.B."/>
            <person name="Norman A."/>
            <person name="Brown C.T."/>
            <person name="Singh A."/>
            <person name="Thomas B.C."/>
            <person name="Banfield J.F."/>
        </authorList>
    </citation>
    <scope>NUCLEOTIDE SEQUENCE [LARGE SCALE GENOMIC DNA]</scope>
    <source>
        <strain evidence="7">AMDSBA1</strain>
    </source>
</reference>
<protein>
    <recommendedName>
        <fullName evidence="5">Copper-sensing transcriptional repressor CsoR</fullName>
    </recommendedName>
    <alternativeName>
        <fullName evidence="6">Copper-sensitive operon repressor</fullName>
    </alternativeName>
</protein>
<evidence type="ECO:0000256" key="5">
    <source>
        <dbReference type="ARBA" id="ARBA00039938"/>
    </source>
</evidence>
<dbReference type="InterPro" id="IPR003735">
    <property type="entry name" value="Metal_Tscrpt_repr"/>
</dbReference>
<dbReference type="InterPro" id="IPR038390">
    <property type="entry name" value="Metal_Tscrpt_repr_sf"/>
</dbReference>
<dbReference type="Gene3D" id="1.20.58.1000">
    <property type="entry name" value="Metal-sensitive repressor, helix protomer"/>
    <property type="match status" value="1"/>
</dbReference>
<keyword evidence="3" id="KW-0963">Cytoplasm</keyword>
<dbReference type="GO" id="GO:0046872">
    <property type="term" value="F:metal ion binding"/>
    <property type="evidence" value="ECO:0007669"/>
    <property type="project" value="UniProtKB-KW"/>
</dbReference>
<evidence type="ECO:0000256" key="1">
    <source>
        <dbReference type="ARBA" id="ARBA00004496"/>
    </source>
</evidence>
<keyword evidence="4" id="KW-0479">Metal-binding</keyword>
<evidence type="ECO:0000313" key="7">
    <source>
        <dbReference type="EMBL" id="PSR22053.1"/>
    </source>
</evidence>
<dbReference type="PANTHER" id="PTHR33677">
    <property type="entry name" value="TRANSCRIPTIONAL REPRESSOR FRMR-RELATED"/>
    <property type="match status" value="1"/>
</dbReference>
<dbReference type="EMBL" id="PXYT01000120">
    <property type="protein sequence ID" value="PSR22053.1"/>
    <property type="molecule type" value="Genomic_DNA"/>
</dbReference>
<sequence length="135" mass="14985">MEPELKKDAALRLKVVAGHLDSIRRMVDQDIYCVNIMKQVSAVQASLEQVQRILLRNHLLTCVADAMKEGMGTPIVDELIGAMKYMPFTAGEALEPDHALSPLIEHPLCHCHGEETPDTVQKIMKEGTHHGHPSD</sequence>
<evidence type="ECO:0000256" key="2">
    <source>
        <dbReference type="ARBA" id="ARBA00011738"/>
    </source>
</evidence>